<dbReference type="Pfam" id="PF11967">
    <property type="entry name" value="RecO_N"/>
    <property type="match status" value="1"/>
</dbReference>
<dbReference type="InterPro" id="IPR022572">
    <property type="entry name" value="DNA_rep/recomb_RecO_N"/>
</dbReference>
<reference evidence="8" key="1">
    <citation type="submission" date="2018-05" db="EMBL/GenBank/DDBJ databases">
        <authorList>
            <person name="Lanie J.A."/>
            <person name="Ng W.-L."/>
            <person name="Kazmierczak K.M."/>
            <person name="Andrzejewski T.M."/>
            <person name="Davidsen T.M."/>
            <person name="Wayne K.J."/>
            <person name="Tettelin H."/>
            <person name="Glass J.I."/>
            <person name="Rusch D."/>
            <person name="Podicherti R."/>
            <person name="Tsui H.-C.T."/>
            <person name="Winkler M.E."/>
        </authorList>
    </citation>
    <scope>NUCLEOTIDE SEQUENCE</scope>
</reference>
<evidence type="ECO:0000259" key="7">
    <source>
        <dbReference type="Pfam" id="PF11967"/>
    </source>
</evidence>
<dbReference type="GO" id="GO:0043590">
    <property type="term" value="C:bacterial nucleoid"/>
    <property type="evidence" value="ECO:0007669"/>
    <property type="project" value="TreeGrafter"/>
</dbReference>
<keyword evidence="3" id="KW-0227">DNA damage</keyword>
<evidence type="ECO:0000256" key="3">
    <source>
        <dbReference type="ARBA" id="ARBA00022763"/>
    </source>
</evidence>
<feature type="domain" description="DNA replication/recombination mediator RecO N-terminal" evidence="7">
    <location>
        <begin position="1"/>
        <end position="74"/>
    </location>
</feature>
<accession>A0A382IUE7</accession>
<evidence type="ECO:0000256" key="4">
    <source>
        <dbReference type="ARBA" id="ARBA00023172"/>
    </source>
</evidence>
<dbReference type="Pfam" id="PF02565">
    <property type="entry name" value="RecO_C"/>
    <property type="match status" value="1"/>
</dbReference>
<dbReference type="SUPFAM" id="SSF50249">
    <property type="entry name" value="Nucleic acid-binding proteins"/>
    <property type="match status" value="1"/>
</dbReference>
<dbReference type="InterPro" id="IPR037278">
    <property type="entry name" value="ARFGAP/RecO"/>
</dbReference>
<dbReference type="PANTHER" id="PTHR33991">
    <property type="entry name" value="DNA REPAIR PROTEIN RECO"/>
    <property type="match status" value="1"/>
</dbReference>
<dbReference type="Gene3D" id="1.20.1440.120">
    <property type="entry name" value="Recombination protein O, C-terminal domain"/>
    <property type="match status" value="1"/>
</dbReference>
<dbReference type="InterPro" id="IPR003717">
    <property type="entry name" value="RecO"/>
</dbReference>
<gene>
    <name evidence="8" type="ORF">METZ01_LOCUS255105</name>
</gene>
<dbReference type="PANTHER" id="PTHR33991:SF1">
    <property type="entry name" value="DNA REPAIR PROTEIN RECO"/>
    <property type="match status" value="1"/>
</dbReference>
<dbReference type="AlphaFoldDB" id="A0A382IUE7"/>
<organism evidence="8">
    <name type="scientific">marine metagenome</name>
    <dbReference type="NCBI Taxonomy" id="408172"/>
    <lineage>
        <taxon>unclassified sequences</taxon>
        <taxon>metagenomes</taxon>
        <taxon>ecological metagenomes</taxon>
    </lineage>
</organism>
<dbReference type="HAMAP" id="MF_00201">
    <property type="entry name" value="RecO"/>
    <property type="match status" value="1"/>
</dbReference>
<name>A0A382IUE7_9ZZZZ</name>
<dbReference type="SUPFAM" id="SSF57863">
    <property type="entry name" value="ArfGap/RecO-like zinc finger"/>
    <property type="match status" value="1"/>
</dbReference>
<dbReference type="NCBIfam" id="TIGR00613">
    <property type="entry name" value="reco"/>
    <property type="match status" value="1"/>
</dbReference>
<comment type="similarity">
    <text evidence="1">Belongs to the RecO family.</text>
</comment>
<protein>
    <recommendedName>
        <fullName evidence="2">DNA repair protein RecO</fullName>
    </recommendedName>
    <alternativeName>
        <fullName evidence="6">Recombination protein O</fullName>
    </alternativeName>
</protein>
<dbReference type="GO" id="GO:0006310">
    <property type="term" value="P:DNA recombination"/>
    <property type="evidence" value="ECO:0007669"/>
    <property type="project" value="UniProtKB-KW"/>
</dbReference>
<keyword evidence="5" id="KW-0234">DNA repair</keyword>
<evidence type="ECO:0000313" key="8">
    <source>
        <dbReference type="EMBL" id="SVC02251.1"/>
    </source>
</evidence>
<evidence type="ECO:0000256" key="1">
    <source>
        <dbReference type="ARBA" id="ARBA00007452"/>
    </source>
</evidence>
<dbReference type="GO" id="GO:0006302">
    <property type="term" value="P:double-strand break repair"/>
    <property type="evidence" value="ECO:0007669"/>
    <property type="project" value="TreeGrafter"/>
</dbReference>
<dbReference type="InterPro" id="IPR042242">
    <property type="entry name" value="RecO_C"/>
</dbReference>
<evidence type="ECO:0000256" key="5">
    <source>
        <dbReference type="ARBA" id="ARBA00023204"/>
    </source>
</evidence>
<dbReference type="Gene3D" id="2.40.50.140">
    <property type="entry name" value="Nucleic acid-binding proteins"/>
    <property type="match status" value="1"/>
</dbReference>
<dbReference type="EMBL" id="UINC01069119">
    <property type="protein sequence ID" value="SVC02251.1"/>
    <property type="molecule type" value="Genomic_DNA"/>
</dbReference>
<evidence type="ECO:0000256" key="6">
    <source>
        <dbReference type="ARBA" id="ARBA00033409"/>
    </source>
</evidence>
<dbReference type="InterPro" id="IPR012340">
    <property type="entry name" value="NA-bd_OB-fold"/>
</dbReference>
<proteinExistence type="inferred from homology"/>
<evidence type="ECO:0000256" key="2">
    <source>
        <dbReference type="ARBA" id="ARBA00021310"/>
    </source>
</evidence>
<keyword evidence="4" id="KW-0233">DNA recombination</keyword>
<sequence>MEWSDSGVVLSTRRHGETSSLVFLFTELHGRHAGLVRGGQGRRARGLYQTGNVVTAVWRARLEEHLGNYRCELVRARVAALLDDALRLSALSSACAVIEAALPERQAYPTLYAGFFDLGEAIENAAGWGASYARFELALLAELGFGLDLSACAVTGEVEDLQYVSPRSGRAVSAAAGQRWREKLLPLPAFLWRADACPPTADDLRVALHLTGWFLSAHVFSGASVPPARERFLERLQQQV</sequence>